<sequence>MDLIWLSSELFSPELWEAGPKENLLGLLSLASNCIMEALSVRPSMKHVAEKLKQLQTN</sequence>
<dbReference type="AlphaFoldDB" id="A0A822XW73"/>
<dbReference type="EMBL" id="DUZY01000001">
    <property type="protein sequence ID" value="DAD23246.1"/>
    <property type="molecule type" value="Genomic_DNA"/>
</dbReference>
<gene>
    <name evidence="1" type="ORF">HUJ06_024709</name>
</gene>
<comment type="caution">
    <text evidence="1">The sequence shown here is derived from an EMBL/GenBank/DDBJ whole genome shotgun (WGS) entry which is preliminary data.</text>
</comment>
<organism evidence="1 2">
    <name type="scientific">Nelumbo nucifera</name>
    <name type="common">Sacred lotus</name>
    <dbReference type="NCBI Taxonomy" id="4432"/>
    <lineage>
        <taxon>Eukaryota</taxon>
        <taxon>Viridiplantae</taxon>
        <taxon>Streptophyta</taxon>
        <taxon>Embryophyta</taxon>
        <taxon>Tracheophyta</taxon>
        <taxon>Spermatophyta</taxon>
        <taxon>Magnoliopsida</taxon>
        <taxon>Proteales</taxon>
        <taxon>Nelumbonaceae</taxon>
        <taxon>Nelumbo</taxon>
    </lineage>
</organism>
<accession>A0A822XW73</accession>
<name>A0A822XW73_NELNU</name>
<reference evidence="1 2" key="1">
    <citation type="journal article" date="2020" name="Mol. Biol. Evol.">
        <title>Distinct Expression and Methylation Patterns for Genes with Different Fates following a Single Whole-Genome Duplication in Flowering Plants.</title>
        <authorList>
            <person name="Shi T."/>
            <person name="Rahmani R.S."/>
            <person name="Gugger P.F."/>
            <person name="Wang M."/>
            <person name="Li H."/>
            <person name="Zhang Y."/>
            <person name="Li Z."/>
            <person name="Wang Q."/>
            <person name="Van de Peer Y."/>
            <person name="Marchal K."/>
            <person name="Chen J."/>
        </authorList>
    </citation>
    <scope>NUCLEOTIDE SEQUENCE [LARGE SCALE GENOMIC DNA]</scope>
    <source>
        <tissue evidence="1">Leaf</tissue>
    </source>
</reference>
<evidence type="ECO:0000313" key="1">
    <source>
        <dbReference type="EMBL" id="DAD23246.1"/>
    </source>
</evidence>
<dbReference type="Proteomes" id="UP000607653">
    <property type="component" value="Unassembled WGS sequence"/>
</dbReference>
<protein>
    <submittedName>
        <fullName evidence="1">Uncharacterized protein</fullName>
    </submittedName>
</protein>
<keyword evidence="2" id="KW-1185">Reference proteome</keyword>
<proteinExistence type="predicted"/>
<evidence type="ECO:0000313" key="2">
    <source>
        <dbReference type="Proteomes" id="UP000607653"/>
    </source>
</evidence>